<feature type="compositionally biased region" description="Polar residues" evidence="1">
    <location>
        <begin position="1602"/>
        <end position="1611"/>
    </location>
</feature>
<feature type="region of interest" description="Disordered" evidence="1">
    <location>
        <begin position="1226"/>
        <end position="1630"/>
    </location>
</feature>
<reference evidence="2 3" key="1">
    <citation type="submission" date="2015-04" db="EMBL/GenBank/DDBJ databases">
        <authorList>
            <person name="Syromyatnikov M.Y."/>
            <person name="Popov V.N."/>
        </authorList>
    </citation>
    <scope>NUCLEOTIDE SEQUENCE [LARGE SCALE GENOMIC DNA]</scope>
    <source>
        <strain evidence="2">WF-38-12</strain>
    </source>
</reference>
<dbReference type="PANTHER" id="PTHR42105">
    <property type="entry name" value="DIM2-ASSOCIATED PROTEIN 1"/>
    <property type="match status" value="1"/>
</dbReference>
<feature type="compositionally biased region" description="Basic and acidic residues" evidence="1">
    <location>
        <begin position="852"/>
        <end position="866"/>
    </location>
</feature>
<proteinExistence type="predicted"/>
<feature type="compositionally biased region" description="Polar residues" evidence="1">
    <location>
        <begin position="814"/>
        <end position="848"/>
    </location>
</feature>
<feature type="compositionally biased region" description="Basic residues" evidence="1">
    <location>
        <begin position="429"/>
        <end position="439"/>
    </location>
</feature>
<feature type="compositionally biased region" description="Low complexity" evidence="1">
    <location>
        <begin position="410"/>
        <end position="422"/>
    </location>
</feature>
<feature type="compositionally biased region" description="Low complexity" evidence="1">
    <location>
        <begin position="20"/>
        <end position="30"/>
    </location>
</feature>
<feature type="compositionally biased region" description="Low complexity" evidence="1">
    <location>
        <begin position="1367"/>
        <end position="1379"/>
    </location>
</feature>
<feature type="compositionally biased region" description="Low complexity" evidence="1">
    <location>
        <begin position="93"/>
        <end position="108"/>
    </location>
</feature>
<feature type="region of interest" description="Disordered" evidence="1">
    <location>
        <begin position="362"/>
        <end position="475"/>
    </location>
</feature>
<feature type="compositionally biased region" description="Basic and acidic residues" evidence="1">
    <location>
        <begin position="1560"/>
        <end position="1570"/>
    </location>
</feature>
<feature type="region of interest" description="Disordered" evidence="1">
    <location>
        <begin position="496"/>
        <end position="607"/>
    </location>
</feature>
<evidence type="ECO:0000313" key="3">
    <source>
        <dbReference type="Proteomes" id="UP000054383"/>
    </source>
</evidence>
<feature type="compositionally biased region" description="Low complexity" evidence="1">
    <location>
        <begin position="303"/>
        <end position="315"/>
    </location>
</feature>
<feature type="compositionally biased region" description="Basic and acidic residues" evidence="1">
    <location>
        <begin position="1312"/>
        <end position="1331"/>
    </location>
</feature>
<dbReference type="Proteomes" id="UP000054383">
    <property type="component" value="Unassembled WGS sequence"/>
</dbReference>
<feature type="compositionally biased region" description="Acidic residues" evidence="1">
    <location>
        <begin position="883"/>
        <end position="892"/>
    </location>
</feature>
<feature type="region of interest" description="Disordered" evidence="1">
    <location>
        <begin position="913"/>
        <end position="939"/>
    </location>
</feature>
<dbReference type="STRING" id="28573.A0A0U1LXB8"/>
<dbReference type="OrthoDB" id="5382102at2759"/>
<feature type="compositionally biased region" description="Basic and acidic residues" evidence="1">
    <location>
        <begin position="699"/>
        <end position="723"/>
    </location>
</feature>
<feature type="compositionally biased region" description="Basic residues" evidence="1">
    <location>
        <begin position="504"/>
        <end position="514"/>
    </location>
</feature>
<feature type="compositionally biased region" description="Basic and acidic residues" evidence="1">
    <location>
        <begin position="736"/>
        <end position="753"/>
    </location>
</feature>
<dbReference type="EMBL" id="CVMT01000003">
    <property type="protein sequence ID" value="CRG87456.1"/>
    <property type="molecule type" value="Genomic_DNA"/>
</dbReference>
<feature type="region of interest" description="Disordered" evidence="1">
    <location>
        <begin position="670"/>
        <end position="893"/>
    </location>
</feature>
<sequence>MGVNSRRPLLPAPTESIVDTTGTGSSMTGTDLATDVSRRTDKSSYSIPDDGSPITISTRRRSHKKDEDDMAKLSRTNHQSQTSLLIEYFNGGKPSSRLSSRPSVRVKVIPSGSRRSKDQNDTIQIREGSGASGSSKRHHYTRRISLSTPSRRRTTEPADDQSNTDDEHTARPLEIEFVERDPGSELSDDRLIQPTSEISSMPADSMLDGSAVSGVPRRKRSQSLDKASGAAEPDLLKAPSRRRSRSLSRERIAYKVAQKLNAGDVASTSRRRSSRSESKEIFESDPADLKKRSYKHRSDEQPSVESSLLSGSNVSSHHKSGDAISFRSGTSRSSLNNTKFLETVEDAIRRLILPELKELKKDQTVSTNKSKFDRDLTGSASTPKDDLKRTLSKHSSAPDVSRSSIFIPDTTNNEKVTTNEEVVTPEERRRRHRERRRAKEKTPSPDNIIRVRKGSRPENQRAYTDNDMLRRQRSKGLRDAAAAGIVGNVLTAAALSHHDSKSSLGKKSRRRRSSKSSSRTPSIHETETELVFQKHNVPPMPFRSDVDSELTRNSILSQRTDDTETPAPRHVQELIRGSPTLATPPRTPLDNQRDLASPTNGDIHDRAESPLGHIVLDGAAGAIAAAAAGNLLGHHIDDDMLGPEDSNQHPRALSPIQSVASDHDLHKTHMTENDEEAEGEDRRSSIQSLSSAPSTDLARSTRHEGGNLDSRSEVFRQSDDHGTDLGYETVEPEDSREEHWDEQPLDHQYEDRISNPAVDADFTDDEAHMENDDDSRNFTKTVGANPEILNGNPVESVVASLLDPPGSSLLDTKSGLSQTRSQADSPNRSVDGSYVENQVHSRPTSSHRGSPLKHEYDVNGHDEKSFTKRLGAASPPQSVTQSEEAEYDDDQYPLDTTIVKEDEKEYDNLPENDQFQEEDSEINTNPTIIQGPIGSHENRDHWPYDPTTQTTRDVQLSPAHDGHASAAIAGALGAGLGLAAAEHTTGYDQPYSRAYMDGHIFSTPPGTKDEGYISAANPMSPSNATPEPQTKFSILDHAKPPLLFDNNDLDDPFIGLGQQRHFSGYSHGMASPIYDSATGRGIESIESKDIIALMNHLTVRDAQRNARDTEMLVTLVRSAAEMRGSFEEMKKYIAQQDEMIMQANEKQHERTRAIGGPRPLPASRSDRQLGQLAAADYGADIQAKRKNVFRRALKSLSMKSSNDLTKIEDMLEQLLDEVEALRAAQEGRNVGTVPGTRPASLNSNGHGTSNPDGYEPEGLAGTGSPGDQSEFTSNSSRPVGDTRPISLRRASENRVSTVPEGDEELDSYEQPLLDREVPYDDRLPARHERGISEPLGTPPRKPVPAGTLSQETTPRKSDEKSRKHKSSSSSFFKISRWSKTTASSVGEGIRNSVQPNRKERPISGVSSDLANQDAYNAGFYDQQGGDQPRSSYTFDEEQQDNRPPSPLVPSQVSEGPVYKAHRDSFNLQHPQPQKGPTDRYQNHLEYQAQDFAPTSPTSERWGSQSSLSRLSGNPNRYSGGGARRTPISDMAYSELSSATGPPRPPKVKDTGPLIPQRPSKIREEDERSQQSDRLGSRSNSAKFSPSSQPPQRKLTGPRPITSAGQQSPSNIKRNRYRGSPNQIDYDDDEY</sequence>
<feature type="compositionally biased region" description="Polar residues" evidence="1">
    <location>
        <begin position="1571"/>
        <end position="1590"/>
    </location>
</feature>
<feature type="compositionally biased region" description="Polar residues" evidence="1">
    <location>
        <begin position="74"/>
        <end position="84"/>
    </location>
</feature>
<feature type="compositionally biased region" description="Polar residues" evidence="1">
    <location>
        <begin position="685"/>
        <end position="698"/>
    </location>
</feature>
<evidence type="ECO:0000313" key="2">
    <source>
        <dbReference type="EMBL" id="CRG87456.1"/>
    </source>
</evidence>
<evidence type="ECO:0000256" key="1">
    <source>
        <dbReference type="SAM" id="MobiDB-lite"/>
    </source>
</evidence>
<feature type="compositionally biased region" description="Basic and acidic residues" evidence="1">
    <location>
        <begin position="165"/>
        <end position="191"/>
    </location>
</feature>
<feature type="region of interest" description="Disordered" evidence="1">
    <location>
        <begin position="1"/>
        <end position="332"/>
    </location>
</feature>
<feature type="compositionally biased region" description="Polar residues" evidence="1">
    <location>
        <begin position="1492"/>
        <end position="1516"/>
    </location>
</feature>
<dbReference type="PANTHER" id="PTHR42105:SF1">
    <property type="entry name" value="TRANSALDOLASE"/>
    <property type="match status" value="1"/>
</dbReference>
<feature type="compositionally biased region" description="Low complexity" evidence="1">
    <location>
        <begin position="800"/>
        <end position="811"/>
    </location>
</feature>
<name>A0A0U1LXB8_TALIS</name>
<feature type="compositionally biased region" description="Basic and acidic residues" evidence="1">
    <location>
        <begin position="274"/>
        <end position="300"/>
    </location>
</feature>
<dbReference type="OMA" id="MPEIGYG"/>
<feature type="compositionally biased region" description="Basic and acidic residues" evidence="1">
    <location>
        <begin position="765"/>
        <end position="777"/>
    </location>
</feature>
<feature type="compositionally biased region" description="Polar residues" evidence="1">
    <location>
        <begin position="1239"/>
        <end position="1251"/>
    </location>
</feature>
<gene>
    <name evidence="2" type="ORF">PISL3812_04474</name>
</gene>
<feature type="compositionally biased region" description="Polar residues" evidence="1">
    <location>
        <begin position="1265"/>
        <end position="1277"/>
    </location>
</feature>
<organism evidence="2 3">
    <name type="scientific">Talaromyces islandicus</name>
    <name type="common">Penicillium islandicum</name>
    <dbReference type="NCBI Taxonomy" id="28573"/>
    <lineage>
        <taxon>Eukaryota</taxon>
        <taxon>Fungi</taxon>
        <taxon>Dikarya</taxon>
        <taxon>Ascomycota</taxon>
        <taxon>Pezizomycotina</taxon>
        <taxon>Eurotiomycetes</taxon>
        <taxon>Eurotiomycetidae</taxon>
        <taxon>Eurotiales</taxon>
        <taxon>Trichocomaceae</taxon>
        <taxon>Talaromyces</taxon>
        <taxon>Talaromyces sect. Islandici</taxon>
    </lineage>
</organism>
<protein>
    <submittedName>
        <fullName evidence="2">Microtubule-associated protein futsch</fullName>
    </submittedName>
</protein>
<feature type="compositionally biased region" description="Polar residues" evidence="1">
    <location>
        <begin position="1424"/>
        <end position="1433"/>
    </location>
</feature>
<feature type="compositionally biased region" description="Polar residues" evidence="1">
    <location>
        <begin position="1404"/>
        <end position="1414"/>
    </location>
</feature>
<accession>A0A0U1LXB8</accession>
<keyword evidence="3" id="KW-1185">Reference proteome</keyword>